<keyword evidence="2" id="KW-0732">Signal</keyword>
<name>A0A1X7IGZ4_9MICO</name>
<dbReference type="Proteomes" id="UP000193244">
    <property type="component" value="Unassembled WGS sequence"/>
</dbReference>
<dbReference type="STRING" id="150121.SAMN06296010_0497"/>
<protein>
    <recommendedName>
        <fullName evidence="5">LPXTG-motif cell wall anchor domain-containing protein</fullName>
    </recommendedName>
</protein>
<evidence type="ECO:0008006" key="5">
    <source>
        <dbReference type="Google" id="ProtNLM"/>
    </source>
</evidence>
<dbReference type="EMBL" id="FXAY01000001">
    <property type="protein sequence ID" value="SMG14022.1"/>
    <property type="molecule type" value="Genomic_DNA"/>
</dbReference>
<accession>A0A1X7IGZ4</accession>
<dbReference type="AlphaFoldDB" id="A0A1X7IGZ4"/>
<feature type="transmembrane region" description="Helical" evidence="1">
    <location>
        <begin position="326"/>
        <end position="348"/>
    </location>
</feature>
<feature type="chain" id="PRO_5013253826" description="LPXTG-motif cell wall anchor domain-containing protein" evidence="2">
    <location>
        <begin position="34"/>
        <end position="354"/>
    </location>
</feature>
<feature type="signal peptide" evidence="2">
    <location>
        <begin position="1"/>
        <end position="33"/>
    </location>
</feature>
<keyword evidence="1" id="KW-1133">Transmembrane helix</keyword>
<sequence>MKPSSTLLRAAAITVAATLVAGSALLVGGTASAAEVQVSGSEIAPNESTYVGWHEGYTPPGAPATVTDAGLTLTGKSQIINGLATPLTGQTFEEIAATTGLTVVAGGNKYSYQMPIFADPGTAFTTVRSQTDGWTLTGGIGGSTEGIKYTAAQIDGFLGTDFSVLAFGVQVQSGTTTFATVSFQGTTYRFNKVVVPDAKVTIVPSTISQADAANADKGFTVSGVEFAPNSPITISFRAPDGTAFGFSADGPIVTDEVGAFTLEHVYFTSSTGVLPAGIYAVVVTDGDNTSREANISVIDPTAPSPVTPAAPTPEALAATGLDDSPLFLTSGLGLLLAGIAAFGITVVARRRTAE</sequence>
<evidence type="ECO:0000313" key="3">
    <source>
        <dbReference type="EMBL" id="SMG14022.1"/>
    </source>
</evidence>
<evidence type="ECO:0000256" key="2">
    <source>
        <dbReference type="SAM" id="SignalP"/>
    </source>
</evidence>
<keyword evidence="1" id="KW-0472">Membrane</keyword>
<keyword evidence="4" id="KW-1185">Reference proteome</keyword>
<keyword evidence="1" id="KW-0812">Transmembrane</keyword>
<organism evidence="3 4">
    <name type="scientific">Agreia pratensis</name>
    <dbReference type="NCBI Taxonomy" id="150121"/>
    <lineage>
        <taxon>Bacteria</taxon>
        <taxon>Bacillati</taxon>
        <taxon>Actinomycetota</taxon>
        <taxon>Actinomycetes</taxon>
        <taxon>Micrococcales</taxon>
        <taxon>Microbacteriaceae</taxon>
        <taxon>Agreia</taxon>
    </lineage>
</organism>
<evidence type="ECO:0000256" key="1">
    <source>
        <dbReference type="SAM" id="Phobius"/>
    </source>
</evidence>
<proteinExistence type="predicted"/>
<evidence type="ECO:0000313" key="4">
    <source>
        <dbReference type="Proteomes" id="UP000193244"/>
    </source>
</evidence>
<gene>
    <name evidence="3" type="ORF">SAMN06296010_0497</name>
</gene>
<reference evidence="4" key="1">
    <citation type="submission" date="2017-04" db="EMBL/GenBank/DDBJ databases">
        <authorList>
            <person name="Varghese N."/>
            <person name="Submissions S."/>
        </authorList>
    </citation>
    <scope>NUCLEOTIDE SEQUENCE [LARGE SCALE GENOMIC DNA]</scope>
    <source>
        <strain evidence="4">VKM Ac-2510</strain>
    </source>
</reference>